<dbReference type="InterPro" id="IPR012171">
    <property type="entry name" value="Fatty_acid_desaturase"/>
</dbReference>
<keyword evidence="14" id="KW-0443">Lipid metabolism</keyword>
<dbReference type="PIRSF" id="PIRSF015921">
    <property type="entry name" value="FA_sphinglp_des"/>
    <property type="match status" value="1"/>
</dbReference>
<feature type="transmembrane region" description="Helical" evidence="16">
    <location>
        <begin position="375"/>
        <end position="396"/>
    </location>
</feature>
<dbReference type="UniPathway" id="UPA00222"/>
<dbReference type="OrthoDB" id="260091at2759"/>
<evidence type="ECO:0000256" key="6">
    <source>
        <dbReference type="ARBA" id="ARBA00016939"/>
    </source>
</evidence>
<keyword evidence="15 16" id="KW-0472">Membrane</keyword>
<keyword evidence="12" id="KW-0560">Oxidoreductase</keyword>
<dbReference type="Gene3D" id="3.10.120.10">
    <property type="entry name" value="Cytochrome b5-like heme/steroid binding domain"/>
    <property type="match status" value="1"/>
</dbReference>
<keyword evidence="9" id="KW-0479">Metal-binding</keyword>
<evidence type="ECO:0000256" key="12">
    <source>
        <dbReference type="ARBA" id="ARBA00023002"/>
    </source>
</evidence>
<evidence type="ECO:0000256" key="13">
    <source>
        <dbReference type="ARBA" id="ARBA00023004"/>
    </source>
</evidence>
<comment type="similarity">
    <text evidence="4">Belongs to the fatty acid desaturase type 1 family.</text>
</comment>
<evidence type="ECO:0000256" key="7">
    <source>
        <dbReference type="ARBA" id="ARBA00022617"/>
    </source>
</evidence>
<gene>
    <name evidence="18" type="ORF">BDV23DRAFT_190844</name>
</gene>
<evidence type="ECO:0000256" key="3">
    <source>
        <dbReference type="ARBA" id="ARBA00004991"/>
    </source>
</evidence>
<dbReference type="GO" id="GO:0006665">
    <property type="term" value="P:sphingolipid metabolic process"/>
    <property type="evidence" value="ECO:0007669"/>
    <property type="project" value="UniProtKB-UniPathway"/>
</dbReference>
<dbReference type="GO" id="GO:0016020">
    <property type="term" value="C:membrane"/>
    <property type="evidence" value="ECO:0007669"/>
    <property type="project" value="UniProtKB-SubCell"/>
</dbReference>
<keyword evidence="8 16" id="KW-0812">Transmembrane</keyword>
<evidence type="ECO:0000256" key="2">
    <source>
        <dbReference type="ARBA" id="ARBA00004760"/>
    </source>
</evidence>
<dbReference type="InterPro" id="IPR001199">
    <property type="entry name" value="Cyt_B5-like_heme/steroid-bd"/>
</dbReference>
<dbReference type="PANTHER" id="PTHR19353:SF30">
    <property type="entry name" value="DELTA 8-(E)-SPHINGOLIPID DESATURASE"/>
    <property type="match status" value="1"/>
</dbReference>
<evidence type="ECO:0000256" key="10">
    <source>
        <dbReference type="ARBA" id="ARBA00022919"/>
    </source>
</evidence>
<dbReference type="AlphaFoldDB" id="A0A5N7BV66"/>
<dbReference type="PANTHER" id="PTHR19353">
    <property type="entry name" value="FATTY ACID DESATURASE 2"/>
    <property type="match status" value="1"/>
</dbReference>
<feature type="transmembrane region" description="Helical" evidence="16">
    <location>
        <begin position="341"/>
        <end position="363"/>
    </location>
</feature>
<keyword evidence="10" id="KW-0746">Sphingolipid metabolism</keyword>
<accession>A0A5N7BV66</accession>
<feature type="domain" description="Cytochrome b5 heme-binding" evidence="17">
    <location>
        <begin position="7"/>
        <end position="82"/>
    </location>
</feature>
<comment type="subcellular location">
    <subcellularLocation>
        <location evidence="1">Membrane</location>
        <topology evidence="1">Multi-pass membrane protein</topology>
    </subcellularLocation>
</comment>
<dbReference type="Pfam" id="PF00173">
    <property type="entry name" value="Cyt-b5"/>
    <property type="match status" value="1"/>
</dbReference>
<evidence type="ECO:0000256" key="15">
    <source>
        <dbReference type="ARBA" id="ARBA00023136"/>
    </source>
</evidence>
<dbReference type="CDD" id="cd03506">
    <property type="entry name" value="Delta6-FADS-like"/>
    <property type="match status" value="1"/>
</dbReference>
<evidence type="ECO:0000256" key="16">
    <source>
        <dbReference type="SAM" id="Phobius"/>
    </source>
</evidence>
<dbReference type="EMBL" id="ML735336">
    <property type="protein sequence ID" value="KAE8385397.1"/>
    <property type="molecule type" value="Genomic_DNA"/>
</dbReference>
<proteinExistence type="inferred from homology"/>
<sequence length="540" mass="62128">MEQSTKDGILSPRQIEALIAEGQSIIIVDQKVLRVDAWVPYHPGGLKTIQHVVGKDATDEFTVFHCDETRRMSERYQIGRIEGRWTNFVPPIQGGVFRSARDEDEDKEIVTVDEKREASSIEPKATDADADIHRRHHQPSPTETTITYTQDEIAFLDTRTKEEIKLTLSQYPPLDPTTQDEIIAKYRLLHEQIQAEGLYTCNYAAYLWEFLRCSLLFVTSILLLHRGWYKTSALFLGWFWSQMVFMAHDAGHVAITHNFTIDSLIGMLIAAPIGGLSLGWWKRSHNVHHIVTNAPEHDPDNQHLPFLAVNHRFLSSIFSTYHDRPLPYTAVAKSLVPYQAYTYYIILLFGRFNLYLQSYLFLFNGQGPRQGLAKWHRYFEIAGVAIFWTWFGYLLLYKSLPDTPTRILYLLLSHGVTMPLHVQFTLSHFAMSTTDLGPGESFPQKMLRTTMDVDCPEWLDWVHGGLQFQAIHHLYPRIPRHNLRQCQKLVMGFCREVGIPYALYGFVRGNRKVVGALGEVAAQARVLEMCRRGMVKKGLY</sequence>
<evidence type="ECO:0000256" key="1">
    <source>
        <dbReference type="ARBA" id="ARBA00004141"/>
    </source>
</evidence>
<dbReference type="EC" id="1.14.19.18" evidence="5"/>
<dbReference type="SMART" id="SM01117">
    <property type="entry name" value="Cyt-b5"/>
    <property type="match status" value="1"/>
</dbReference>
<evidence type="ECO:0000256" key="9">
    <source>
        <dbReference type="ARBA" id="ARBA00022723"/>
    </source>
</evidence>
<protein>
    <recommendedName>
        <fullName evidence="6">Delta 8-(E)-sphingolipid desaturase</fullName>
        <ecNumber evidence="5">1.14.19.18</ecNumber>
    </recommendedName>
</protein>
<dbReference type="InterPro" id="IPR036400">
    <property type="entry name" value="Cyt_B5-like_heme/steroid_sf"/>
</dbReference>
<evidence type="ECO:0000313" key="18">
    <source>
        <dbReference type="EMBL" id="KAE8385397.1"/>
    </source>
</evidence>
<comment type="pathway">
    <text evidence="2">Lipid metabolism; sphingolipid metabolism.</text>
</comment>
<dbReference type="InterPro" id="IPR005804">
    <property type="entry name" value="FA_desaturase_dom"/>
</dbReference>
<organism evidence="18">
    <name type="scientific">Petromyces alliaceus</name>
    <name type="common">Aspergillus alliaceus</name>
    <dbReference type="NCBI Taxonomy" id="209559"/>
    <lineage>
        <taxon>Eukaryota</taxon>
        <taxon>Fungi</taxon>
        <taxon>Dikarya</taxon>
        <taxon>Ascomycota</taxon>
        <taxon>Pezizomycotina</taxon>
        <taxon>Eurotiomycetes</taxon>
        <taxon>Eurotiomycetidae</taxon>
        <taxon>Eurotiales</taxon>
        <taxon>Aspergillaceae</taxon>
        <taxon>Aspergillus</taxon>
        <taxon>Aspergillus subgen. Circumdati</taxon>
    </lineage>
</organism>
<name>A0A5N7BV66_PETAA</name>
<keyword evidence="13" id="KW-0408">Iron</keyword>
<dbReference type="Pfam" id="PF00487">
    <property type="entry name" value="FA_desaturase"/>
    <property type="match status" value="1"/>
</dbReference>
<reference evidence="18" key="1">
    <citation type="submission" date="2019-04" db="EMBL/GenBank/DDBJ databases">
        <title>Friends and foes A comparative genomics studyof 23 Aspergillus species from section Flavi.</title>
        <authorList>
            <consortium name="DOE Joint Genome Institute"/>
            <person name="Kjaerbolling I."/>
            <person name="Vesth T."/>
            <person name="Frisvad J.C."/>
            <person name="Nybo J.L."/>
            <person name="Theobald S."/>
            <person name="Kildgaard S."/>
            <person name="Isbrandt T."/>
            <person name="Kuo A."/>
            <person name="Sato A."/>
            <person name="Lyhne E.K."/>
            <person name="Kogle M.E."/>
            <person name="Wiebenga A."/>
            <person name="Kun R.S."/>
            <person name="Lubbers R.J."/>
            <person name="Makela M.R."/>
            <person name="Barry K."/>
            <person name="Chovatia M."/>
            <person name="Clum A."/>
            <person name="Daum C."/>
            <person name="Haridas S."/>
            <person name="He G."/>
            <person name="LaButti K."/>
            <person name="Lipzen A."/>
            <person name="Mondo S."/>
            <person name="Riley R."/>
            <person name="Salamov A."/>
            <person name="Simmons B.A."/>
            <person name="Magnuson J.K."/>
            <person name="Henrissat B."/>
            <person name="Mortensen U.H."/>
            <person name="Larsen T.O."/>
            <person name="Devries R.P."/>
            <person name="Grigoriev I.V."/>
            <person name="Machida M."/>
            <person name="Baker S.E."/>
            <person name="Andersen M.R."/>
        </authorList>
    </citation>
    <scope>NUCLEOTIDE SEQUENCE [LARGE SCALE GENOMIC DNA]</scope>
    <source>
        <strain evidence="18">IBT 14317</strain>
    </source>
</reference>
<evidence type="ECO:0000256" key="14">
    <source>
        <dbReference type="ARBA" id="ARBA00023098"/>
    </source>
</evidence>
<dbReference type="SUPFAM" id="SSF55856">
    <property type="entry name" value="Cytochrome b5-like heme/steroid binding domain"/>
    <property type="match status" value="1"/>
</dbReference>
<dbReference type="Proteomes" id="UP000326877">
    <property type="component" value="Unassembled WGS sequence"/>
</dbReference>
<comment type="pathway">
    <text evidence="3">Sphingolipid metabolism.</text>
</comment>
<keyword evidence="11 16" id="KW-1133">Transmembrane helix</keyword>
<evidence type="ECO:0000256" key="8">
    <source>
        <dbReference type="ARBA" id="ARBA00022692"/>
    </source>
</evidence>
<feature type="transmembrane region" description="Helical" evidence="16">
    <location>
        <begin position="261"/>
        <end position="281"/>
    </location>
</feature>
<evidence type="ECO:0000256" key="4">
    <source>
        <dbReference type="ARBA" id="ARBA00009295"/>
    </source>
</evidence>
<evidence type="ECO:0000259" key="17">
    <source>
        <dbReference type="PROSITE" id="PS50255"/>
    </source>
</evidence>
<evidence type="ECO:0000256" key="5">
    <source>
        <dbReference type="ARBA" id="ARBA00012019"/>
    </source>
</evidence>
<dbReference type="GO" id="GO:0046872">
    <property type="term" value="F:metal ion binding"/>
    <property type="evidence" value="ECO:0007669"/>
    <property type="project" value="UniProtKB-KW"/>
</dbReference>
<evidence type="ECO:0000256" key="11">
    <source>
        <dbReference type="ARBA" id="ARBA00022989"/>
    </source>
</evidence>
<keyword evidence="7" id="KW-0349">Heme</keyword>
<dbReference type="PROSITE" id="PS50255">
    <property type="entry name" value="CYTOCHROME_B5_2"/>
    <property type="match status" value="1"/>
</dbReference>
<dbReference type="GO" id="GO:0016717">
    <property type="term" value="F:oxidoreductase activity, acting on paired donors, with oxidation of a pair of donors resulting in the reduction of molecular oxygen to two molecules of water"/>
    <property type="evidence" value="ECO:0007669"/>
    <property type="project" value="TreeGrafter"/>
</dbReference>